<name>A0AAD5V756_9APHY</name>
<keyword evidence="1" id="KW-0472">Membrane</keyword>
<gene>
    <name evidence="2" type="ORF">NLI96_g4109</name>
</gene>
<feature type="transmembrane region" description="Helical" evidence="1">
    <location>
        <begin position="48"/>
        <end position="72"/>
    </location>
</feature>
<evidence type="ECO:0000256" key="1">
    <source>
        <dbReference type="SAM" id="Phobius"/>
    </source>
</evidence>
<dbReference type="EMBL" id="JANAWD010000115">
    <property type="protein sequence ID" value="KAJ3486632.1"/>
    <property type="molecule type" value="Genomic_DNA"/>
</dbReference>
<reference evidence="2" key="1">
    <citation type="submission" date="2022-07" db="EMBL/GenBank/DDBJ databases">
        <title>Genome Sequence of Physisporinus lineatus.</title>
        <authorList>
            <person name="Buettner E."/>
        </authorList>
    </citation>
    <scope>NUCLEOTIDE SEQUENCE</scope>
    <source>
        <strain evidence="2">VT162</strain>
    </source>
</reference>
<evidence type="ECO:0000313" key="3">
    <source>
        <dbReference type="Proteomes" id="UP001212997"/>
    </source>
</evidence>
<protein>
    <submittedName>
        <fullName evidence="2">Uncharacterized protein</fullName>
    </submittedName>
</protein>
<organism evidence="2 3">
    <name type="scientific">Meripilus lineatus</name>
    <dbReference type="NCBI Taxonomy" id="2056292"/>
    <lineage>
        <taxon>Eukaryota</taxon>
        <taxon>Fungi</taxon>
        <taxon>Dikarya</taxon>
        <taxon>Basidiomycota</taxon>
        <taxon>Agaricomycotina</taxon>
        <taxon>Agaricomycetes</taxon>
        <taxon>Polyporales</taxon>
        <taxon>Meripilaceae</taxon>
        <taxon>Meripilus</taxon>
    </lineage>
</organism>
<feature type="transmembrane region" description="Helical" evidence="1">
    <location>
        <begin position="84"/>
        <end position="103"/>
    </location>
</feature>
<dbReference type="Proteomes" id="UP001212997">
    <property type="component" value="Unassembled WGS sequence"/>
</dbReference>
<keyword evidence="1" id="KW-1133">Transmembrane helix</keyword>
<feature type="transmembrane region" description="Helical" evidence="1">
    <location>
        <begin position="136"/>
        <end position="160"/>
    </location>
</feature>
<comment type="caution">
    <text evidence="2">The sequence shown here is derived from an EMBL/GenBank/DDBJ whole genome shotgun (WGS) entry which is preliminary data.</text>
</comment>
<dbReference type="AlphaFoldDB" id="A0AAD5V756"/>
<proteinExistence type="predicted"/>
<accession>A0AAD5V756</accession>
<keyword evidence="3" id="KW-1185">Reference proteome</keyword>
<keyword evidence="1" id="KW-0812">Transmembrane</keyword>
<sequence length="224" mass="24494">MCCTVRLSSASSACVATYDFLLSATTEINADKTIGGVDFGSVSNTGKIAFIVAGSVFTLVALISLFGFVGAVLRKRRFVKAYSYLTWVVFFISMAASGFYFYAVFSGKNLFPGCQFTDNNGVTRDCTLSLPLGQKIGTVVAVVIQLLIQLYIAVVIRRYVDQLEEERDYKHQYKLAKHSGQNSSTYTPSYYPPTAQDSHQGLLHNTAGAYPYSDASHSFGRTNA</sequence>
<evidence type="ECO:0000313" key="2">
    <source>
        <dbReference type="EMBL" id="KAJ3486632.1"/>
    </source>
</evidence>